<dbReference type="RefSeq" id="WP_150068670.1">
    <property type="nucleotide sequence ID" value="NZ_VWPH01000010.1"/>
</dbReference>
<dbReference type="EMBL" id="VWPH01000010">
    <property type="protein sequence ID" value="KAA5830571.1"/>
    <property type="molecule type" value="Genomic_DNA"/>
</dbReference>
<gene>
    <name evidence="1" type="ORF">F1721_22185</name>
</gene>
<accession>A0A5M7BTN9</accession>
<evidence type="ECO:0000313" key="2">
    <source>
        <dbReference type="Proteomes" id="UP000323946"/>
    </source>
</evidence>
<organism evidence="1 2">
    <name type="scientific">Saccharopolyspora hirsuta</name>
    <dbReference type="NCBI Taxonomy" id="1837"/>
    <lineage>
        <taxon>Bacteria</taxon>
        <taxon>Bacillati</taxon>
        <taxon>Actinomycetota</taxon>
        <taxon>Actinomycetes</taxon>
        <taxon>Pseudonocardiales</taxon>
        <taxon>Pseudonocardiaceae</taxon>
        <taxon>Saccharopolyspora</taxon>
    </lineage>
</organism>
<keyword evidence="2" id="KW-1185">Reference proteome</keyword>
<proteinExistence type="predicted"/>
<sequence>MSSNGSFAIHLQSLVEFAAELTTQLTGMDRPNGHLESLTERELRLGAFNEAGSLWENHFLAVAEMRSLVARAREAIDFAEKITGTVMDAYQQHDDQVTSSLSGLGSAVHAVDLPWTGRT</sequence>
<dbReference type="OrthoDB" id="3688193at2"/>
<dbReference type="Proteomes" id="UP000323946">
    <property type="component" value="Unassembled WGS sequence"/>
</dbReference>
<evidence type="ECO:0000313" key="1">
    <source>
        <dbReference type="EMBL" id="KAA5830571.1"/>
    </source>
</evidence>
<name>A0A5M7BTN9_SACHI</name>
<protein>
    <submittedName>
        <fullName evidence="1">Uncharacterized protein</fullName>
    </submittedName>
</protein>
<dbReference type="AlphaFoldDB" id="A0A5M7BTN9"/>
<comment type="caution">
    <text evidence="1">The sequence shown here is derived from an EMBL/GenBank/DDBJ whole genome shotgun (WGS) entry which is preliminary data.</text>
</comment>
<reference evidence="1 2" key="1">
    <citation type="submission" date="2019-09" db="EMBL/GenBank/DDBJ databases">
        <title>Draft genome sequence of the thermophilic Saccharopolyspora hirsuta VKM Ac-666T.</title>
        <authorList>
            <person name="Lobastova T.G."/>
            <person name="Fokina V."/>
            <person name="Bragin E.Y."/>
            <person name="Shtratnikova V.Y."/>
            <person name="Starodumova I.P."/>
            <person name="Tarlachkov S.V."/>
            <person name="Donova M.V."/>
        </authorList>
    </citation>
    <scope>NUCLEOTIDE SEQUENCE [LARGE SCALE GENOMIC DNA]</scope>
    <source>
        <strain evidence="1 2">VKM Ac-666</strain>
    </source>
</reference>